<organism evidence="1 2">
    <name type="scientific">Peronospora effusa</name>
    <dbReference type="NCBI Taxonomy" id="542832"/>
    <lineage>
        <taxon>Eukaryota</taxon>
        <taxon>Sar</taxon>
        <taxon>Stramenopiles</taxon>
        <taxon>Oomycota</taxon>
        <taxon>Peronosporomycetes</taxon>
        <taxon>Peronosporales</taxon>
        <taxon>Peronosporaceae</taxon>
        <taxon>Peronospora</taxon>
    </lineage>
</organism>
<accession>A0A425CML8</accession>
<sequence length="116" mass="13252">MLMSEDRRYPVAAESEIKVAEEGQHICLATVASRDPTYPEKDSFRSTVDIALERFYKNNERDIGYVGISPRHLCVTSRERAIVRQMSFQLAGTNVSYRQLACITTVFLMTAVEWNT</sequence>
<dbReference type="VEuPathDB" id="FungiDB:DD237_000078"/>
<comment type="caution">
    <text evidence="1">The sequence shown here is derived from an EMBL/GenBank/DDBJ whole genome shotgun (WGS) entry which is preliminary data.</text>
</comment>
<proteinExistence type="predicted"/>
<gene>
    <name evidence="1" type="ORF">DD237_000078</name>
</gene>
<name>A0A425CML8_9STRA</name>
<dbReference type="AlphaFoldDB" id="A0A425CML8"/>
<dbReference type="EMBL" id="QKXF01000081">
    <property type="protein sequence ID" value="RQM18239.1"/>
    <property type="molecule type" value="Genomic_DNA"/>
</dbReference>
<dbReference type="Proteomes" id="UP000286097">
    <property type="component" value="Unassembled WGS sequence"/>
</dbReference>
<evidence type="ECO:0000313" key="2">
    <source>
        <dbReference type="Proteomes" id="UP000286097"/>
    </source>
</evidence>
<evidence type="ECO:0000313" key="1">
    <source>
        <dbReference type="EMBL" id="RQM18239.1"/>
    </source>
</evidence>
<protein>
    <submittedName>
        <fullName evidence="1">Uncharacterized protein</fullName>
    </submittedName>
</protein>
<reference evidence="1 2" key="1">
    <citation type="submission" date="2018-06" db="EMBL/GenBank/DDBJ databases">
        <title>Comparative genomics of downy mildews reveals potential adaptations to biotrophy.</title>
        <authorList>
            <person name="Fletcher K."/>
            <person name="Klosterman S.J."/>
            <person name="Derevnina L."/>
            <person name="Martin F."/>
            <person name="Koike S."/>
            <person name="Reyes Chin-Wo S."/>
            <person name="Mou B."/>
            <person name="Michelmore R."/>
        </authorList>
    </citation>
    <scope>NUCLEOTIDE SEQUENCE [LARGE SCALE GENOMIC DNA]</scope>
    <source>
        <strain evidence="1 2">R13</strain>
    </source>
</reference>